<keyword evidence="1" id="KW-1133">Transmembrane helix</keyword>
<name>D5HD00_SALRM</name>
<dbReference type="Proteomes" id="UP000000933">
    <property type="component" value="Chromosome"/>
</dbReference>
<feature type="transmembrane region" description="Helical" evidence="1">
    <location>
        <begin position="225"/>
        <end position="246"/>
    </location>
</feature>
<accession>D5HD00</accession>
<protein>
    <submittedName>
        <fullName evidence="2">Uncharacterized protein</fullName>
    </submittedName>
</protein>
<evidence type="ECO:0000313" key="3">
    <source>
        <dbReference type="Proteomes" id="UP000000933"/>
    </source>
</evidence>
<keyword evidence="1" id="KW-0472">Membrane</keyword>
<organism evidence="2 3">
    <name type="scientific">Salinibacter ruber (strain M8)</name>
    <dbReference type="NCBI Taxonomy" id="761659"/>
    <lineage>
        <taxon>Bacteria</taxon>
        <taxon>Pseudomonadati</taxon>
        <taxon>Rhodothermota</taxon>
        <taxon>Rhodothermia</taxon>
        <taxon>Rhodothermales</taxon>
        <taxon>Salinibacteraceae</taxon>
        <taxon>Salinibacter</taxon>
    </lineage>
</organism>
<dbReference type="HOGENOM" id="CLU_1081378_0_0_10"/>
<dbReference type="EMBL" id="FP565814">
    <property type="protein sequence ID" value="CBH25905.1"/>
    <property type="molecule type" value="Genomic_DNA"/>
</dbReference>
<sequence>MTEGSPVVSRRVYRHISGPSIRHTGIQPDGAPIMKGRSGPFVVTLLVMVCGGPLSLFGQDVPAYLPETIRSDFDAYTQQAPNRAFALGRGGWGSAHGQPSLQNARATALSNCREFAEQCVVIAKNDEIVRPEDPFPDASDRSSAPESATKWSGRTALLLAMVGLAVLMGGTVVAERYPLYLFSTGLSDTLRIRLNYAVVLVGFVYFLCMMPVFSRVAQWDFSTLLAWIVFSAPILPVVLSVLYLQWCGQLTDRFEVN</sequence>
<reference evidence="2 3" key="1">
    <citation type="journal article" date="2010" name="ISME J.">
        <title>Fine-scale evolution: genomic, phenotypic and ecological differentiation in two coexisting Salinibacter ruber strains.</title>
        <authorList>
            <person name="Pena A."/>
            <person name="Teeling H."/>
            <person name="Huerta-Cepas J."/>
            <person name="Santos F."/>
            <person name="Yarza P."/>
            <person name="Brito-Echeverria J."/>
            <person name="Lucio M."/>
            <person name="Schmitt-Kopplin P."/>
            <person name="Meseguer I."/>
            <person name="Schenowitz C."/>
            <person name="Dossat C."/>
            <person name="Barbe V."/>
            <person name="Dopazo J."/>
            <person name="Rossello-Mora R."/>
            <person name="Schuler M."/>
            <person name="Glockner F.O."/>
            <person name="Amann R."/>
            <person name="Gabaldon T."/>
            <person name="Anton J."/>
        </authorList>
    </citation>
    <scope>NUCLEOTIDE SEQUENCE [LARGE SCALE GENOMIC DNA]</scope>
    <source>
        <strain evidence="2 3">M8</strain>
    </source>
</reference>
<keyword evidence="1" id="KW-0812">Transmembrane</keyword>
<evidence type="ECO:0000256" key="1">
    <source>
        <dbReference type="SAM" id="Phobius"/>
    </source>
</evidence>
<dbReference type="KEGG" id="srm:SRM_02984"/>
<gene>
    <name evidence="2" type="ordered locus">SRM_02984</name>
</gene>
<proteinExistence type="predicted"/>
<dbReference type="AlphaFoldDB" id="D5HD00"/>
<evidence type="ECO:0000313" key="2">
    <source>
        <dbReference type="EMBL" id="CBH25905.1"/>
    </source>
</evidence>
<feature type="transmembrane region" description="Helical" evidence="1">
    <location>
        <begin position="194"/>
        <end position="213"/>
    </location>
</feature>
<reference evidence="3" key="2">
    <citation type="submission" date="2010-04" db="EMBL/GenBank/DDBJ databases">
        <title>Genome sequence of Salinibacter ruber M8.</title>
        <authorList>
            <consortium name="Genoscope"/>
        </authorList>
    </citation>
    <scope>NUCLEOTIDE SEQUENCE [LARGE SCALE GENOMIC DNA]</scope>
    <source>
        <strain evidence="3">M8</strain>
    </source>
</reference>
<feature type="transmembrane region" description="Helical" evidence="1">
    <location>
        <begin position="156"/>
        <end position="174"/>
    </location>
</feature>